<dbReference type="EMBL" id="JAGGLU010000003">
    <property type="protein sequence ID" value="MBP2057502.1"/>
    <property type="molecule type" value="Genomic_DNA"/>
</dbReference>
<keyword evidence="2" id="KW-1185">Reference proteome</keyword>
<dbReference type="Proteomes" id="UP001519292">
    <property type="component" value="Unassembled WGS sequence"/>
</dbReference>
<dbReference type="CDD" id="cd07064">
    <property type="entry name" value="AlkD_like_1"/>
    <property type="match status" value="1"/>
</dbReference>
<evidence type="ECO:0000313" key="1">
    <source>
        <dbReference type="EMBL" id="MBP2057502.1"/>
    </source>
</evidence>
<dbReference type="PANTHER" id="PTHR34070:SF1">
    <property type="entry name" value="DNA ALKYLATION REPAIR PROTEIN"/>
    <property type="match status" value="1"/>
</dbReference>
<accession>A0ABS4MCT9</accession>
<comment type="caution">
    <text evidence="1">The sequence shown here is derived from an EMBL/GenBank/DDBJ whole genome shotgun (WGS) entry which is preliminary data.</text>
</comment>
<dbReference type="SUPFAM" id="SSF48371">
    <property type="entry name" value="ARM repeat"/>
    <property type="match status" value="1"/>
</dbReference>
<dbReference type="Pfam" id="PF08713">
    <property type="entry name" value="DNA_alkylation"/>
    <property type="match status" value="1"/>
</dbReference>
<dbReference type="InterPro" id="IPR014825">
    <property type="entry name" value="DNA_alkylation"/>
</dbReference>
<sequence length="224" mass="26944">MDKYQVIKELFAKHGDENRAPAMAKYMRNQFMFYGISALDRKKLYKEFIKSEKSSKKVDWEFLNQCYQDDHREFQYLVYDYLLASKKFIKYEDIPKIRTFVITKSWWDTVDFLAQVIGNIAINDKRVDPLMIKWSKQENIWIKRVAILYQLRFKNYTNSIQLEKIILNCVGSDEFFINKAIGWALREYSKIDPNWVSNFLNQYQNTLDKLTIREAGKYLKSQQS</sequence>
<name>A0ABS4MCT9_9LACO</name>
<dbReference type="Gene3D" id="1.20.1660.10">
    <property type="entry name" value="Hypothetical protein (EF3068)"/>
    <property type="match status" value="1"/>
</dbReference>
<dbReference type="PANTHER" id="PTHR34070">
    <property type="entry name" value="ARMADILLO-TYPE FOLD"/>
    <property type="match status" value="1"/>
</dbReference>
<evidence type="ECO:0000313" key="2">
    <source>
        <dbReference type="Proteomes" id="UP001519292"/>
    </source>
</evidence>
<protein>
    <submittedName>
        <fullName evidence="1">3-methyladenine DNA glycosylase AlkD</fullName>
    </submittedName>
</protein>
<organism evidence="1 2">
    <name type="scientific">Lactobacillus colini</name>
    <dbReference type="NCBI Taxonomy" id="1819254"/>
    <lineage>
        <taxon>Bacteria</taxon>
        <taxon>Bacillati</taxon>
        <taxon>Bacillota</taxon>
        <taxon>Bacilli</taxon>
        <taxon>Lactobacillales</taxon>
        <taxon>Lactobacillaceae</taxon>
        <taxon>Lactobacillus</taxon>
    </lineage>
</organism>
<dbReference type="RefSeq" id="WP_209686250.1">
    <property type="nucleotide sequence ID" value="NZ_JAGGLU010000003.1"/>
</dbReference>
<gene>
    <name evidence="1" type="ORF">J2Z60_000673</name>
</gene>
<reference evidence="1 2" key="1">
    <citation type="submission" date="2021-03" db="EMBL/GenBank/DDBJ databases">
        <title>Genomic Encyclopedia of Type Strains, Phase IV (KMG-IV): sequencing the most valuable type-strain genomes for metagenomic binning, comparative biology and taxonomic classification.</title>
        <authorList>
            <person name="Goeker M."/>
        </authorList>
    </citation>
    <scope>NUCLEOTIDE SEQUENCE [LARGE SCALE GENOMIC DNA]</scope>
    <source>
        <strain evidence="1 2">DSM 101872</strain>
    </source>
</reference>
<dbReference type="InterPro" id="IPR016024">
    <property type="entry name" value="ARM-type_fold"/>
</dbReference>
<dbReference type="Gene3D" id="1.25.40.290">
    <property type="entry name" value="ARM repeat domains"/>
    <property type="match status" value="1"/>
</dbReference>
<proteinExistence type="predicted"/>